<accession>A0AAE0A513</accession>
<evidence type="ECO:0000313" key="4">
    <source>
        <dbReference type="Proteomes" id="UP001281410"/>
    </source>
</evidence>
<protein>
    <recommendedName>
        <fullName evidence="2">Disease resistance protein At4g27190-like leucine-rich repeats domain-containing protein</fullName>
    </recommendedName>
</protein>
<feature type="domain" description="Disease resistance protein At4g27190-like leucine-rich repeats" evidence="2">
    <location>
        <begin position="9"/>
        <end position="111"/>
    </location>
</feature>
<dbReference type="PANTHER" id="PTHR33463">
    <property type="entry name" value="NB-ARC DOMAIN-CONTAINING PROTEIN-RELATED"/>
    <property type="match status" value="1"/>
</dbReference>
<reference evidence="3" key="1">
    <citation type="journal article" date="2023" name="Plant J.">
        <title>Genome sequences and population genomics provide insights into the demographic history, inbreeding, and mutation load of two 'living fossil' tree species of Dipteronia.</title>
        <authorList>
            <person name="Feng Y."/>
            <person name="Comes H.P."/>
            <person name="Chen J."/>
            <person name="Zhu S."/>
            <person name="Lu R."/>
            <person name="Zhang X."/>
            <person name="Li P."/>
            <person name="Qiu J."/>
            <person name="Olsen K.M."/>
            <person name="Qiu Y."/>
        </authorList>
    </citation>
    <scope>NUCLEOTIDE SEQUENCE</scope>
    <source>
        <strain evidence="3">NBL</strain>
    </source>
</reference>
<dbReference type="Pfam" id="PF23247">
    <property type="entry name" value="LRR_RPS2"/>
    <property type="match status" value="1"/>
</dbReference>
<dbReference type="EMBL" id="JANJYJ010000007">
    <property type="protein sequence ID" value="KAK3200422.1"/>
    <property type="molecule type" value="Genomic_DNA"/>
</dbReference>
<dbReference type="SUPFAM" id="SSF52047">
    <property type="entry name" value="RNI-like"/>
    <property type="match status" value="1"/>
</dbReference>
<name>A0AAE0A513_9ROSI</name>
<dbReference type="InterPro" id="IPR032675">
    <property type="entry name" value="LRR_dom_sf"/>
</dbReference>
<keyword evidence="1" id="KW-0611">Plant defense</keyword>
<dbReference type="Gene3D" id="3.80.10.10">
    <property type="entry name" value="Ribonuclease Inhibitor"/>
    <property type="match status" value="1"/>
</dbReference>
<proteinExistence type="predicted"/>
<dbReference type="Proteomes" id="UP001281410">
    <property type="component" value="Unassembled WGS sequence"/>
</dbReference>
<evidence type="ECO:0000256" key="1">
    <source>
        <dbReference type="ARBA" id="ARBA00022821"/>
    </source>
</evidence>
<comment type="caution">
    <text evidence="3">The sequence shown here is derived from an EMBL/GenBank/DDBJ whole genome shotgun (WGS) entry which is preliminary data.</text>
</comment>
<gene>
    <name evidence="3" type="ORF">Dsin_023837</name>
</gene>
<dbReference type="InterPro" id="IPR057135">
    <property type="entry name" value="At4g27190-like_LRR"/>
</dbReference>
<dbReference type="InterPro" id="IPR050905">
    <property type="entry name" value="Plant_NBS-LRR"/>
</dbReference>
<evidence type="ECO:0000259" key="2">
    <source>
        <dbReference type="Pfam" id="PF23247"/>
    </source>
</evidence>
<keyword evidence="4" id="KW-1185">Reference proteome</keyword>
<evidence type="ECO:0000313" key="3">
    <source>
        <dbReference type="EMBL" id="KAK3200422.1"/>
    </source>
</evidence>
<dbReference type="AlphaFoldDB" id="A0AAE0A513"/>
<dbReference type="PANTHER" id="PTHR33463:SF218">
    <property type="entry name" value="DISEASE RESISTANCE PROTEIN RPS2-LIKE"/>
    <property type="match status" value="1"/>
</dbReference>
<organism evidence="3 4">
    <name type="scientific">Dipteronia sinensis</name>
    <dbReference type="NCBI Taxonomy" id="43782"/>
    <lineage>
        <taxon>Eukaryota</taxon>
        <taxon>Viridiplantae</taxon>
        <taxon>Streptophyta</taxon>
        <taxon>Embryophyta</taxon>
        <taxon>Tracheophyta</taxon>
        <taxon>Spermatophyta</taxon>
        <taxon>Magnoliopsida</taxon>
        <taxon>eudicotyledons</taxon>
        <taxon>Gunneridae</taxon>
        <taxon>Pentapetalae</taxon>
        <taxon>rosids</taxon>
        <taxon>malvids</taxon>
        <taxon>Sapindales</taxon>
        <taxon>Sapindaceae</taxon>
        <taxon>Hippocastanoideae</taxon>
        <taxon>Acereae</taxon>
        <taxon>Dipteronia</taxon>
    </lineage>
</organism>
<sequence length="161" mass="18103">MQLVLFPNLEALELSAINVEKIWHDQLPANCIQNLTRLILQGCGNLKSLFSSSKVNGFVQLQYLEICKCAALEEIVVIEDLREGESTDILFPQLNYLKIEDLGNLKRFYSDGAMATFFHLRCSALALLQFDIAAQIVVLLLSMREILLLASILNVQSSEED</sequence>